<evidence type="ECO:0000313" key="2">
    <source>
        <dbReference type="Proteomes" id="UP000886657"/>
    </source>
</evidence>
<dbReference type="EMBL" id="JADKIO010000009">
    <property type="protein sequence ID" value="MBK9797433.1"/>
    <property type="molecule type" value="Genomic_DNA"/>
</dbReference>
<protein>
    <submittedName>
        <fullName evidence="1">Uncharacterized protein</fullName>
    </submittedName>
</protein>
<proteinExistence type="predicted"/>
<dbReference type="Proteomes" id="UP000886657">
    <property type="component" value="Unassembled WGS sequence"/>
</dbReference>
<accession>A0A9D7XJ78</accession>
<evidence type="ECO:0000313" key="1">
    <source>
        <dbReference type="EMBL" id="MBK9797433.1"/>
    </source>
</evidence>
<gene>
    <name evidence="1" type="ORF">IPP58_13230</name>
</gene>
<dbReference type="AlphaFoldDB" id="A0A9D7XJ78"/>
<name>A0A9D7XJ78_9BACT</name>
<organism evidence="1 2">
    <name type="scientific">Candidatus Geothrix skivensis</name>
    <dbReference type="NCBI Taxonomy" id="2954439"/>
    <lineage>
        <taxon>Bacteria</taxon>
        <taxon>Pseudomonadati</taxon>
        <taxon>Acidobacteriota</taxon>
        <taxon>Holophagae</taxon>
        <taxon>Holophagales</taxon>
        <taxon>Holophagaceae</taxon>
        <taxon>Geothrix</taxon>
    </lineage>
</organism>
<reference evidence="1" key="1">
    <citation type="submission" date="2020-10" db="EMBL/GenBank/DDBJ databases">
        <title>Connecting structure to function with the recovery of over 1000 high-quality activated sludge metagenome-assembled genomes encoding full-length rRNA genes using long-read sequencing.</title>
        <authorList>
            <person name="Singleton C.M."/>
            <person name="Petriglieri F."/>
            <person name="Kristensen J.M."/>
            <person name="Kirkegaard R.H."/>
            <person name="Michaelsen T.Y."/>
            <person name="Andersen M.H."/>
            <person name="Karst S.M."/>
            <person name="Dueholm M.S."/>
            <person name="Nielsen P.H."/>
            <person name="Albertsen M."/>
        </authorList>
    </citation>
    <scope>NUCLEOTIDE SEQUENCE</scope>
    <source>
        <strain evidence="1">Skiv_18-Q3-R9-52_MAXAC.067</strain>
    </source>
</reference>
<comment type="caution">
    <text evidence="1">The sequence shown here is derived from an EMBL/GenBank/DDBJ whole genome shotgun (WGS) entry which is preliminary data.</text>
</comment>
<sequence length="120" mass="12991">MVLESLVWSVALPPLAFGPGLPPNPFAPPRALVCDIYELGRIHQTGAPRWSVAPVVDPRSLRPAREPYLVNRAVDTLLLLGAAVAGRATWGDDRPGFNQTWQVSPAWVLPLALTQVPGPR</sequence>